<reference evidence="1 2" key="1">
    <citation type="submission" date="2019-01" db="EMBL/GenBank/DDBJ databases">
        <title>Sequencing of cultivated peanut Arachis hypogaea provides insights into genome evolution and oil improvement.</title>
        <authorList>
            <person name="Chen X."/>
        </authorList>
    </citation>
    <scope>NUCLEOTIDE SEQUENCE [LARGE SCALE GENOMIC DNA]</scope>
    <source>
        <strain evidence="2">cv. Fuhuasheng</strain>
        <tissue evidence="1">Leaves</tissue>
    </source>
</reference>
<evidence type="ECO:0000313" key="1">
    <source>
        <dbReference type="EMBL" id="RYR77203.1"/>
    </source>
</evidence>
<sequence length="83" mass="9578">MIGLFLGALDDTYIKVIVLESEKARYRIKKGKIYTNILRVCNQKMGFVYVLSEWERSTSNSQVHRDAITRRNSFKIPHGSNAT</sequence>
<protein>
    <submittedName>
        <fullName evidence="1">Uncharacterized protein</fullName>
    </submittedName>
</protein>
<proteinExistence type="predicted"/>
<dbReference type="Proteomes" id="UP000289738">
    <property type="component" value="Chromosome A01"/>
</dbReference>
<dbReference type="STRING" id="3818.A0A445EPG2"/>
<evidence type="ECO:0000313" key="2">
    <source>
        <dbReference type="Proteomes" id="UP000289738"/>
    </source>
</evidence>
<name>A0A445EPG2_ARAHY</name>
<comment type="caution">
    <text evidence="1">The sequence shown here is derived from an EMBL/GenBank/DDBJ whole genome shotgun (WGS) entry which is preliminary data.</text>
</comment>
<accession>A0A445EPG2</accession>
<organism evidence="1 2">
    <name type="scientific">Arachis hypogaea</name>
    <name type="common">Peanut</name>
    <dbReference type="NCBI Taxonomy" id="3818"/>
    <lineage>
        <taxon>Eukaryota</taxon>
        <taxon>Viridiplantae</taxon>
        <taxon>Streptophyta</taxon>
        <taxon>Embryophyta</taxon>
        <taxon>Tracheophyta</taxon>
        <taxon>Spermatophyta</taxon>
        <taxon>Magnoliopsida</taxon>
        <taxon>eudicotyledons</taxon>
        <taxon>Gunneridae</taxon>
        <taxon>Pentapetalae</taxon>
        <taxon>rosids</taxon>
        <taxon>fabids</taxon>
        <taxon>Fabales</taxon>
        <taxon>Fabaceae</taxon>
        <taxon>Papilionoideae</taxon>
        <taxon>50 kb inversion clade</taxon>
        <taxon>dalbergioids sensu lato</taxon>
        <taxon>Dalbergieae</taxon>
        <taxon>Pterocarpus clade</taxon>
        <taxon>Arachis</taxon>
    </lineage>
</organism>
<keyword evidence="2" id="KW-1185">Reference proteome</keyword>
<dbReference type="AlphaFoldDB" id="A0A445EPG2"/>
<dbReference type="EMBL" id="SDMP01000001">
    <property type="protein sequence ID" value="RYR77203.1"/>
    <property type="molecule type" value="Genomic_DNA"/>
</dbReference>
<gene>
    <name evidence="1" type="ORF">Ahy_A01g001656</name>
</gene>